<keyword evidence="2" id="KW-1185">Reference proteome</keyword>
<dbReference type="AlphaFoldDB" id="A0AAV9U5K7"/>
<dbReference type="EMBL" id="JAVHNS010000014">
    <property type="protein sequence ID" value="KAK6335881.1"/>
    <property type="molecule type" value="Genomic_DNA"/>
</dbReference>
<accession>A0AAV9U5K7</accession>
<comment type="caution">
    <text evidence="1">The sequence shown here is derived from an EMBL/GenBank/DDBJ whole genome shotgun (WGS) entry which is preliminary data.</text>
</comment>
<gene>
    <name evidence="1" type="ORF">TWF730_003255</name>
</gene>
<organism evidence="1 2">
    <name type="scientific">Orbilia blumenaviensis</name>
    <dbReference type="NCBI Taxonomy" id="1796055"/>
    <lineage>
        <taxon>Eukaryota</taxon>
        <taxon>Fungi</taxon>
        <taxon>Dikarya</taxon>
        <taxon>Ascomycota</taxon>
        <taxon>Pezizomycotina</taxon>
        <taxon>Orbiliomycetes</taxon>
        <taxon>Orbiliales</taxon>
        <taxon>Orbiliaceae</taxon>
        <taxon>Orbilia</taxon>
    </lineage>
</organism>
<proteinExistence type="predicted"/>
<protein>
    <recommendedName>
        <fullName evidence="3">F-box domain-containing protein</fullName>
    </recommendedName>
</protein>
<name>A0AAV9U5K7_9PEZI</name>
<evidence type="ECO:0008006" key="3">
    <source>
        <dbReference type="Google" id="ProtNLM"/>
    </source>
</evidence>
<dbReference type="Proteomes" id="UP001373714">
    <property type="component" value="Unassembled WGS sequence"/>
</dbReference>
<sequence length="286" mass="33289">MAPGLLTLPNELLSEITRHIIPEFSPDGGYKSHKGWRSSPHQNDLCHLMLTCKHLYALMRPHLYTTVVLDYHTNMTHLLRTLVEHPEIRGWIRTLSIICPLYFCDRIVDPYSPRQTFLDDNPELVRKLDMEWNPDKMDDFAGKIFRKVGLDANEFKQFTEDEINALNDNTYWMAIPTCSERVGYENALMQGMALALIMLSVRLERLCLWWFRKKGRTSDFEYGVKRLAQDDELNKMAFVNLERLELWGNGDNDCLAKLLSFPAIKELVGKGNYIEADDMETWVAKI</sequence>
<reference evidence="1 2" key="1">
    <citation type="submission" date="2019-10" db="EMBL/GenBank/DDBJ databases">
        <authorList>
            <person name="Palmer J.M."/>
        </authorList>
    </citation>
    <scope>NUCLEOTIDE SEQUENCE [LARGE SCALE GENOMIC DNA]</scope>
    <source>
        <strain evidence="1 2">TWF730</strain>
    </source>
</reference>
<evidence type="ECO:0000313" key="2">
    <source>
        <dbReference type="Proteomes" id="UP001373714"/>
    </source>
</evidence>
<evidence type="ECO:0000313" key="1">
    <source>
        <dbReference type="EMBL" id="KAK6335881.1"/>
    </source>
</evidence>